<protein>
    <recommendedName>
        <fullName evidence="3">DNA gyrase inhibitor YacG</fullName>
    </recommendedName>
</protein>
<proteinExistence type="inferred from homology"/>
<evidence type="ECO:0000256" key="4">
    <source>
        <dbReference type="SAM" id="MobiDB-lite"/>
    </source>
</evidence>
<evidence type="ECO:0000313" key="5">
    <source>
        <dbReference type="EMBL" id="MDG3004130.1"/>
    </source>
</evidence>
<feature type="binding site" evidence="3">
    <location>
        <position position="27"/>
    </location>
    <ligand>
        <name>Zn(2+)</name>
        <dbReference type="ChEBI" id="CHEBI:29105"/>
    </ligand>
</feature>
<comment type="subunit">
    <text evidence="3">Interacts with GyrB.</text>
</comment>
<gene>
    <name evidence="3 5" type="primary">yacG</name>
    <name evidence="5" type="ORF">PZE19_10120</name>
</gene>
<dbReference type="EMBL" id="JARRAG010000002">
    <property type="protein sequence ID" value="MDG3004130.1"/>
    <property type="molecule type" value="Genomic_DNA"/>
</dbReference>
<dbReference type="Proteomes" id="UP001216907">
    <property type="component" value="Unassembled WGS sequence"/>
</dbReference>
<feature type="binding site" evidence="3">
    <location>
        <position position="9"/>
    </location>
    <ligand>
        <name>Zn(2+)</name>
        <dbReference type="ChEBI" id="CHEBI:29105"/>
    </ligand>
</feature>
<organism evidence="5 6">
    <name type="scientific">Paludisphaera mucosa</name>
    <dbReference type="NCBI Taxonomy" id="3030827"/>
    <lineage>
        <taxon>Bacteria</taxon>
        <taxon>Pseudomonadati</taxon>
        <taxon>Planctomycetota</taxon>
        <taxon>Planctomycetia</taxon>
        <taxon>Isosphaerales</taxon>
        <taxon>Isosphaeraceae</taxon>
        <taxon>Paludisphaera</taxon>
    </lineage>
</organism>
<accession>A0ABT6F992</accession>
<evidence type="ECO:0000256" key="3">
    <source>
        <dbReference type="HAMAP-Rule" id="MF_00649"/>
    </source>
</evidence>
<dbReference type="Pfam" id="PF03884">
    <property type="entry name" value="YacG"/>
    <property type="match status" value="1"/>
</dbReference>
<evidence type="ECO:0000256" key="2">
    <source>
        <dbReference type="ARBA" id="ARBA00022833"/>
    </source>
</evidence>
<keyword evidence="2 3" id="KW-0862">Zinc</keyword>
<dbReference type="PANTHER" id="PTHR36150:SF1">
    <property type="entry name" value="DNA GYRASE INHIBITOR YACG"/>
    <property type="match status" value="1"/>
</dbReference>
<feature type="binding site" evidence="3">
    <location>
        <position position="31"/>
    </location>
    <ligand>
        <name>Zn(2+)</name>
        <dbReference type="ChEBI" id="CHEBI:29105"/>
    </ligand>
</feature>
<evidence type="ECO:0000256" key="1">
    <source>
        <dbReference type="ARBA" id="ARBA00022723"/>
    </source>
</evidence>
<reference evidence="5 6" key="1">
    <citation type="submission" date="2023-03" db="EMBL/GenBank/DDBJ databases">
        <title>Paludisphaera mucosa sp. nov. a novel planctomycete from northern fen.</title>
        <authorList>
            <person name="Ivanova A."/>
        </authorList>
    </citation>
    <scope>NUCLEOTIDE SEQUENCE [LARGE SCALE GENOMIC DNA]</scope>
    <source>
        <strain evidence="5 6">Pla2</strain>
    </source>
</reference>
<comment type="cofactor">
    <cofactor evidence="3">
        <name>Zn(2+)</name>
        <dbReference type="ChEBI" id="CHEBI:29105"/>
    </cofactor>
    <text evidence="3">Binds 1 zinc ion.</text>
</comment>
<comment type="caution">
    <text evidence="5">The sequence shown here is derived from an EMBL/GenBank/DDBJ whole genome shotgun (WGS) entry which is preliminary data.</text>
</comment>
<dbReference type="InterPro" id="IPR005584">
    <property type="entry name" value="DNA_gyrase_inhibitor_YacG"/>
</dbReference>
<dbReference type="Gene3D" id="3.30.50.10">
    <property type="entry name" value="Erythroid Transcription Factor GATA-1, subunit A"/>
    <property type="match status" value="1"/>
</dbReference>
<dbReference type="SUPFAM" id="SSF57716">
    <property type="entry name" value="Glucocorticoid receptor-like (DNA-binding domain)"/>
    <property type="match status" value="1"/>
</dbReference>
<dbReference type="PANTHER" id="PTHR36150">
    <property type="entry name" value="DNA GYRASE INHIBITOR YACG"/>
    <property type="match status" value="1"/>
</dbReference>
<name>A0ABT6F992_9BACT</name>
<feature type="binding site" evidence="3">
    <location>
        <position position="6"/>
    </location>
    <ligand>
        <name>Zn(2+)</name>
        <dbReference type="ChEBI" id="CHEBI:29105"/>
    </ligand>
</feature>
<dbReference type="InterPro" id="IPR013088">
    <property type="entry name" value="Znf_NHR/GATA"/>
</dbReference>
<feature type="region of interest" description="Disordered" evidence="4">
    <location>
        <begin position="45"/>
        <end position="69"/>
    </location>
</feature>
<dbReference type="RefSeq" id="WP_277860492.1">
    <property type="nucleotide sequence ID" value="NZ_JARRAG010000002.1"/>
</dbReference>
<comment type="similarity">
    <text evidence="3">Belongs to the DNA gyrase inhibitor YacG family.</text>
</comment>
<evidence type="ECO:0000313" key="6">
    <source>
        <dbReference type="Proteomes" id="UP001216907"/>
    </source>
</evidence>
<keyword evidence="6" id="KW-1185">Reference proteome</keyword>
<comment type="function">
    <text evidence="3">Inhibits all the catalytic activities of DNA gyrase by preventing its interaction with DNA. Acts by binding directly to the C-terminal domain of GyrB, which probably disrupts DNA binding by the gyrase.</text>
</comment>
<keyword evidence="1 3" id="KW-0479">Metal-binding</keyword>
<dbReference type="HAMAP" id="MF_00649">
    <property type="entry name" value="DNA_gyrase_inhibitor_YacG"/>
    <property type="match status" value="1"/>
</dbReference>
<sequence>MIKGRCPTCKKSFAVAAIDDLPTFPFCSERCRLLDLGRWIDEAYAVPGPPADLETEGAGRPPGADDDED</sequence>